<keyword evidence="3" id="KW-1185">Reference proteome</keyword>
<name>A0ABT0LAD7_9GAMM</name>
<proteinExistence type="predicted"/>
<sequence length="414" mass="46376">MRPINLTEPMPTEKTGYQPQRAAVWMLAFRPFFLGGSILALLSISYWSLLLGGQVSWPLNIPAMVWHAHEMMFGFASVIAMGFLLTAAQTWTGVPSISKGSLMMLTSLWLIARVMFFVKLPMISPIGADLNLYLVILFQGAWWGGGILTLSRMLVKARNKQNYPFIGILTILFGFNMLFLYLVSEQQSVLALKVCDASVFAFTLLIGIVAGRVIPFFTARGLLLSEQVKCPRLDRLIWIVTLVVIISFIGKSLFSIDTLPGGIIAILAFLHLLRSVFWWRKEIINVPLLWSLQLAYFALGVGLAFIALSFFNTHIFFKDALHLITIGSIGMMIMSMMARVSLGHTGRPLKTPYFVNLAFVLIFCSAVSRSLLPLFINVSHAWLLSGVLWSLGFILFLFHYFPILINKRIDGRLG</sequence>
<evidence type="ECO:0000313" key="3">
    <source>
        <dbReference type="Proteomes" id="UP001203423"/>
    </source>
</evidence>
<dbReference type="Proteomes" id="UP001203423">
    <property type="component" value="Unassembled WGS sequence"/>
</dbReference>
<organism evidence="2 3">
    <name type="scientific">Shewanella surugensis</name>
    <dbReference type="NCBI Taxonomy" id="212020"/>
    <lineage>
        <taxon>Bacteria</taxon>
        <taxon>Pseudomonadati</taxon>
        <taxon>Pseudomonadota</taxon>
        <taxon>Gammaproteobacteria</taxon>
        <taxon>Alteromonadales</taxon>
        <taxon>Shewanellaceae</taxon>
        <taxon>Shewanella</taxon>
    </lineage>
</organism>
<dbReference type="InterPro" id="IPR010266">
    <property type="entry name" value="NnrS"/>
</dbReference>
<feature type="transmembrane region" description="Helical" evidence="1">
    <location>
        <begin position="382"/>
        <end position="405"/>
    </location>
</feature>
<feature type="transmembrane region" description="Helical" evidence="1">
    <location>
        <begin position="31"/>
        <end position="51"/>
    </location>
</feature>
<feature type="transmembrane region" description="Helical" evidence="1">
    <location>
        <begin position="100"/>
        <end position="118"/>
    </location>
</feature>
<evidence type="ECO:0000256" key="1">
    <source>
        <dbReference type="SAM" id="Phobius"/>
    </source>
</evidence>
<feature type="transmembrane region" description="Helical" evidence="1">
    <location>
        <begin position="323"/>
        <end position="342"/>
    </location>
</feature>
<dbReference type="Pfam" id="PF05940">
    <property type="entry name" value="NnrS"/>
    <property type="match status" value="1"/>
</dbReference>
<accession>A0ABT0LAD7</accession>
<keyword evidence="1" id="KW-0812">Transmembrane</keyword>
<dbReference type="RefSeq" id="WP_248939801.1">
    <property type="nucleotide sequence ID" value="NZ_JAKIKS010000025.1"/>
</dbReference>
<keyword evidence="1" id="KW-1133">Transmembrane helix</keyword>
<feature type="transmembrane region" description="Helical" evidence="1">
    <location>
        <begin position="190"/>
        <end position="214"/>
    </location>
</feature>
<feature type="transmembrane region" description="Helical" evidence="1">
    <location>
        <begin position="163"/>
        <end position="184"/>
    </location>
</feature>
<feature type="transmembrane region" description="Helical" evidence="1">
    <location>
        <begin position="71"/>
        <end position="88"/>
    </location>
</feature>
<feature type="transmembrane region" description="Helical" evidence="1">
    <location>
        <begin position="289"/>
        <end position="311"/>
    </location>
</feature>
<evidence type="ECO:0000313" key="2">
    <source>
        <dbReference type="EMBL" id="MCL1124524.1"/>
    </source>
</evidence>
<keyword evidence="1" id="KW-0472">Membrane</keyword>
<protein>
    <submittedName>
        <fullName evidence="2">NnrS family protein</fullName>
    </submittedName>
</protein>
<feature type="transmembrane region" description="Helical" evidence="1">
    <location>
        <begin position="130"/>
        <end position="151"/>
    </location>
</feature>
<feature type="transmembrane region" description="Helical" evidence="1">
    <location>
        <begin position="235"/>
        <end position="253"/>
    </location>
</feature>
<gene>
    <name evidence="2" type="ORF">L2764_08555</name>
</gene>
<feature type="transmembrane region" description="Helical" evidence="1">
    <location>
        <begin position="354"/>
        <end position="376"/>
    </location>
</feature>
<comment type="caution">
    <text evidence="2">The sequence shown here is derived from an EMBL/GenBank/DDBJ whole genome shotgun (WGS) entry which is preliminary data.</text>
</comment>
<dbReference type="EMBL" id="JAKIKS010000025">
    <property type="protein sequence ID" value="MCL1124524.1"/>
    <property type="molecule type" value="Genomic_DNA"/>
</dbReference>
<reference evidence="2 3" key="1">
    <citation type="submission" date="2022-01" db="EMBL/GenBank/DDBJ databases">
        <title>Whole genome-based taxonomy of the Shewanellaceae.</title>
        <authorList>
            <person name="Martin-Rodriguez A.J."/>
        </authorList>
    </citation>
    <scope>NUCLEOTIDE SEQUENCE [LARGE SCALE GENOMIC DNA]</scope>
    <source>
        <strain evidence="2 3">DSM 17177</strain>
    </source>
</reference>
<feature type="transmembrane region" description="Helical" evidence="1">
    <location>
        <begin position="259"/>
        <end position="277"/>
    </location>
</feature>